<protein>
    <recommendedName>
        <fullName evidence="6">DNA-directed RNA polymerase subunit</fullName>
        <ecNumber evidence="6">2.7.7.6</ecNumber>
    </recommendedName>
</protein>
<dbReference type="PANTHER" id="PTHR19376:SF37">
    <property type="entry name" value="DNA-DIRECTED RNA POLYMERASE II SUBUNIT RPB1"/>
    <property type="match status" value="1"/>
</dbReference>
<comment type="caution">
    <text evidence="8">The sequence shown here is derived from an EMBL/GenBank/DDBJ whole genome shotgun (WGS) entry which is preliminary data.</text>
</comment>
<comment type="catalytic activity">
    <reaction evidence="6">
        <text>RNA(n) + a ribonucleoside 5'-triphosphate = RNA(n+1) + diphosphate</text>
        <dbReference type="Rhea" id="RHEA:21248"/>
        <dbReference type="Rhea" id="RHEA-COMP:14527"/>
        <dbReference type="Rhea" id="RHEA-COMP:17342"/>
        <dbReference type="ChEBI" id="CHEBI:33019"/>
        <dbReference type="ChEBI" id="CHEBI:61557"/>
        <dbReference type="ChEBI" id="CHEBI:140395"/>
        <dbReference type="EC" id="2.7.7.6"/>
    </reaction>
</comment>
<keyword evidence="5 6" id="KW-0804">Transcription</keyword>
<organism evidence="8 9">
    <name type="scientific">Coccomyxa viridis</name>
    <dbReference type="NCBI Taxonomy" id="1274662"/>
    <lineage>
        <taxon>Eukaryota</taxon>
        <taxon>Viridiplantae</taxon>
        <taxon>Chlorophyta</taxon>
        <taxon>core chlorophytes</taxon>
        <taxon>Trebouxiophyceae</taxon>
        <taxon>Trebouxiophyceae incertae sedis</taxon>
        <taxon>Coccomyxaceae</taxon>
        <taxon>Coccomyxa</taxon>
    </lineage>
</organism>
<feature type="domain" description="RNA polymerase N-terminal" evidence="7">
    <location>
        <begin position="229"/>
        <end position="507"/>
    </location>
</feature>
<dbReference type="GO" id="GO:0005665">
    <property type="term" value="C:RNA polymerase II, core complex"/>
    <property type="evidence" value="ECO:0007669"/>
    <property type="project" value="TreeGrafter"/>
</dbReference>
<dbReference type="EC" id="2.7.7.6" evidence="6"/>
<dbReference type="InterPro" id="IPR045867">
    <property type="entry name" value="DNA-dir_RpoC_beta_prime"/>
</dbReference>
<comment type="function">
    <text evidence="6">DNA-dependent RNA polymerase catalyzes the transcription of DNA into RNA using the four ribonucleoside triphosphates as substrates.</text>
</comment>
<dbReference type="SMART" id="SM00663">
    <property type="entry name" value="RPOLA_N"/>
    <property type="match status" value="1"/>
</dbReference>
<sequence length="509" mass="57268">MADGVNDYSDVYKVTGVQFSILSPDEIIQNSVASVFQTDINEGSSIDQPKCNGVNDPRMGPSHPKSSMLCPTDDNTFKNCPGYFGHIQLAKPVFWPQYMSGASGGIIKTILRYVCYNCSGLLIDTDPTSESNERTVFQSAQRLKGRKRFVRIKDKIKVNPGRVCPKCHAPRPNYVVENNTRLVAEFKTNDGSSKRRINFSAERVRTIFSRMVDEDIEALGFSAKYSRPEWMICSVFPVPPPAIRPSSMRVDTSQRSEDDLTIKLLEIIKFNKELAKKLQSDATYANIEDYIQLLQVHVAAFVNNDVNSGYKVMRKSNTNVKSLVSRFKGKTGRIRGNLLGKRANFSARSVITGDPSISVEEVGVPEEIAMNLTYPEIVTKLNVDWLTKLVRNGPNMYPGAKSIKKRGSKSNVLQQLKPLQQLNQLDRVELKAGDTVNRHLLNGDLVLFNRQPSLHRMSMMAHRVRVLKGRTFRLQLAVVKPYNADFDGDDMLNLVPNRRPLYGMMVTPL</sequence>
<dbReference type="InterPro" id="IPR000722">
    <property type="entry name" value="RNA_pol_asu"/>
</dbReference>
<comment type="similarity">
    <text evidence="1">Belongs to the RNA polymerase beta' chain family. RpoC1 subfamily.</text>
</comment>
<keyword evidence="2 6" id="KW-0240">DNA-directed RNA polymerase</keyword>
<dbReference type="SUPFAM" id="SSF64484">
    <property type="entry name" value="beta and beta-prime subunits of DNA dependent RNA-polymerase"/>
    <property type="match status" value="1"/>
</dbReference>
<dbReference type="Gene3D" id="2.40.40.20">
    <property type="match status" value="1"/>
</dbReference>
<dbReference type="GO" id="GO:0006351">
    <property type="term" value="P:DNA-templated transcription"/>
    <property type="evidence" value="ECO:0007669"/>
    <property type="project" value="InterPro"/>
</dbReference>
<evidence type="ECO:0000256" key="1">
    <source>
        <dbReference type="ARBA" id="ARBA00007207"/>
    </source>
</evidence>
<evidence type="ECO:0000313" key="9">
    <source>
        <dbReference type="Proteomes" id="UP001314263"/>
    </source>
</evidence>
<dbReference type="Pfam" id="PF00623">
    <property type="entry name" value="RNA_pol_Rpb1_2"/>
    <property type="match status" value="1"/>
</dbReference>
<evidence type="ECO:0000256" key="2">
    <source>
        <dbReference type="ARBA" id="ARBA00022478"/>
    </source>
</evidence>
<dbReference type="Gene3D" id="3.30.1490.180">
    <property type="entry name" value="RNA polymerase ii"/>
    <property type="match status" value="1"/>
</dbReference>
<keyword evidence="4 6" id="KW-0548">Nucleotidyltransferase</keyword>
<gene>
    <name evidence="8" type="ORF">CVIRNUC_003503</name>
</gene>
<dbReference type="Gene3D" id="4.10.860.120">
    <property type="entry name" value="RNA polymerase II, clamp domain"/>
    <property type="match status" value="1"/>
</dbReference>
<dbReference type="PANTHER" id="PTHR19376">
    <property type="entry name" value="DNA-DIRECTED RNA POLYMERASE"/>
    <property type="match status" value="1"/>
</dbReference>
<dbReference type="FunFam" id="2.40.40.20:FF:000019">
    <property type="entry name" value="DNA-directed RNA polymerase II subunit RPB1"/>
    <property type="match status" value="1"/>
</dbReference>
<evidence type="ECO:0000313" key="8">
    <source>
        <dbReference type="EMBL" id="CAK0767859.1"/>
    </source>
</evidence>
<dbReference type="GO" id="GO:0003677">
    <property type="term" value="F:DNA binding"/>
    <property type="evidence" value="ECO:0007669"/>
    <property type="project" value="InterPro"/>
</dbReference>
<dbReference type="EMBL" id="CAUYUE010000004">
    <property type="protein sequence ID" value="CAK0767859.1"/>
    <property type="molecule type" value="Genomic_DNA"/>
</dbReference>
<dbReference type="Pfam" id="PF04997">
    <property type="entry name" value="RNA_pol_Rpb1_1"/>
    <property type="match status" value="1"/>
</dbReference>
<name>A0AAV1I386_9CHLO</name>
<keyword evidence="9" id="KW-1185">Reference proteome</keyword>
<evidence type="ECO:0000256" key="4">
    <source>
        <dbReference type="ARBA" id="ARBA00022695"/>
    </source>
</evidence>
<evidence type="ECO:0000259" key="7">
    <source>
        <dbReference type="SMART" id="SM00663"/>
    </source>
</evidence>
<dbReference type="InterPro" id="IPR044893">
    <property type="entry name" value="RNA_pol_Rpb1_clamp_domain"/>
</dbReference>
<evidence type="ECO:0000256" key="6">
    <source>
        <dbReference type="RuleBase" id="RU004279"/>
    </source>
</evidence>
<proteinExistence type="inferred from homology"/>
<dbReference type="AlphaFoldDB" id="A0AAV1I386"/>
<dbReference type="InterPro" id="IPR006592">
    <property type="entry name" value="RNA_pol_N"/>
</dbReference>
<accession>A0AAV1I386</accession>
<keyword evidence="3 6" id="KW-0808">Transferase</keyword>
<dbReference type="Proteomes" id="UP001314263">
    <property type="component" value="Unassembled WGS sequence"/>
</dbReference>
<dbReference type="GO" id="GO:0003899">
    <property type="term" value="F:DNA-directed RNA polymerase activity"/>
    <property type="evidence" value="ECO:0007669"/>
    <property type="project" value="UniProtKB-EC"/>
</dbReference>
<reference evidence="8 9" key="1">
    <citation type="submission" date="2023-10" db="EMBL/GenBank/DDBJ databases">
        <authorList>
            <person name="Maclean D."/>
            <person name="Macfadyen A."/>
        </authorList>
    </citation>
    <scope>NUCLEOTIDE SEQUENCE [LARGE SCALE GENOMIC DNA]</scope>
</reference>
<evidence type="ECO:0000256" key="3">
    <source>
        <dbReference type="ARBA" id="ARBA00022679"/>
    </source>
</evidence>
<evidence type="ECO:0000256" key="5">
    <source>
        <dbReference type="ARBA" id="ARBA00023163"/>
    </source>
</evidence>
<dbReference type="InterPro" id="IPR007080">
    <property type="entry name" value="RNA_pol_Rpb1_1"/>
</dbReference>